<dbReference type="GO" id="GO:0005835">
    <property type="term" value="C:fatty acid synthase complex"/>
    <property type="evidence" value="ECO:0007669"/>
    <property type="project" value="InterPro"/>
</dbReference>
<dbReference type="Pfam" id="PF08354">
    <property type="entry name" value="Fas1-AflB-like_hel"/>
    <property type="match status" value="1"/>
</dbReference>
<dbReference type="InterPro" id="IPR003965">
    <property type="entry name" value="Fatty_acid_synthase"/>
</dbReference>
<name>A0A0G4N806_VERLO</name>
<feature type="non-terminal residue" evidence="3">
    <location>
        <position position="1"/>
    </location>
</feature>
<dbReference type="Proteomes" id="UP000045706">
    <property type="component" value="Unassembled WGS sequence"/>
</dbReference>
<dbReference type="InterPro" id="IPR013565">
    <property type="entry name" value="Fas1/AflB-like_central"/>
</dbReference>
<keyword evidence="1" id="KW-0808">Transferase</keyword>
<gene>
    <name evidence="3" type="ORF">BN1723_000828</name>
</gene>
<dbReference type="PRINTS" id="PR01483">
    <property type="entry name" value="FASYNTHASE"/>
</dbReference>
<dbReference type="InterPro" id="IPR050830">
    <property type="entry name" value="Fungal_FAS"/>
</dbReference>
<evidence type="ECO:0000313" key="4">
    <source>
        <dbReference type="Proteomes" id="UP000045706"/>
    </source>
</evidence>
<dbReference type="PANTHER" id="PTHR10982">
    <property type="entry name" value="MALONYL COA-ACYL CARRIER PROTEIN TRANSACYLASE"/>
    <property type="match status" value="1"/>
</dbReference>
<proteinExistence type="predicted"/>
<sequence length="175" mass="20415">KVWFGRNRFGETVDLEDMTYGEVVRRMVDLLYVRHESRWIDASYKKFTGDFIHRVEERFTSKPGQASLLQDFGELESPYETVKRILAGYPEADTQIINAQDVQHFLMLCRRRGQKPPTFDLAQAQAERNFWKARAVTQGASEEEWDVVPEGVRDDLVADFRIDPDDLLLPPEDDF</sequence>
<reference evidence="4" key="1">
    <citation type="submission" date="2015-05" db="EMBL/GenBank/DDBJ databases">
        <authorList>
            <person name="Fogelqvist Johan"/>
        </authorList>
    </citation>
    <scope>NUCLEOTIDE SEQUENCE [LARGE SCALE GENOMIC DNA]</scope>
</reference>
<evidence type="ECO:0000313" key="3">
    <source>
        <dbReference type="EMBL" id="CRK42420.1"/>
    </source>
</evidence>
<dbReference type="EMBL" id="CVQI01032828">
    <property type="protein sequence ID" value="CRK42420.1"/>
    <property type="molecule type" value="Genomic_DNA"/>
</dbReference>
<evidence type="ECO:0000256" key="1">
    <source>
        <dbReference type="ARBA" id="ARBA00022679"/>
    </source>
</evidence>
<accession>A0A0G4N806</accession>
<dbReference type="PANTHER" id="PTHR10982:SF21">
    <property type="entry name" value="FATTY ACID SYNTHASE SUBUNIT BETA"/>
    <property type="match status" value="1"/>
</dbReference>
<dbReference type="AlphaFoldDB" id="A0A0G4N806"/>
<dbReference type="FunFam" id="1.20.930.70:FF:000001">
    <property type="entry name" value="Fatty acid synthase beta subunit dehydratase"/>
    <property type="match status" value="1"/>
</dbReference>
<dbReference type="GO" id="GO:0006633">
    <property type="term" value="P:fatty acid biosynthetic process"/>
    <property type="evidence" value="ECO:0007669"/>
    <property type="project" value="InterPro"/>
</dbReference>
<dbReference type="Gene3D" id="1.20.930.70">
    <property type="match status" value="1"/>
</dbReference>
<dbReference type="GO" id="GO:0004318">
    <property type="term" value="F:enoyl-[acyl-carrier-protein] reductase (NADH) activity"/>
    <property type="evidence" value="ECO:0007669"/>
    <property type="project" value="InterPro"/>
</dbReference>
<protein>
    <recommendedName>
        <fullName evidence="2">Fatty acid synthase beta subunit AflB /Fas1-like central domain-containing protein</fullName>
    </recommendedName>
</protein>
<dbReference type="GO" id="GO:0004312">
    <property type="term" value="F:fatty acid synthase activity"/>
    <property type="evidence" value="ECO:0007669"/>
    <property type="project" value="InterPro"/>
</dbReference>
<evidence type="ECO:0000259" key="2">
    <source>
        <dbReference type="Pfam" id="PF08354"/>
    </source>
</evidence>
<organism evidence="3 4">
    <name type="scientific">Verticillium longisporum</name>
    <name type="common">Verticillium dahliae var. longisporum</name>
    <dbReference type="NCBI Taxonomy" id="100787"/>
    <lineage>
        <taxon>Eukaryota</taxon>
        <taxon>Fungi</taxon>
        <taxon>Dikarya</taxon>
        <taxon>Ascomycota</taxon>
        <taxon>Pezizomycotina</taxon>
        <taxon>Sordariomycetes</taxon>
        <taxon>Hypocreomycetidae</taxon>
        <taxon>Glomerellales</taxon>
        <taxon>Plectosphaerellaceae</taxon>
        <taxon>Verticillium</taxon>
    </lineage>
</organism>
<feature type="domain" description="Fatty acid synthase beta subunit AflB /Fas1-like central" evidence="2">
    <location>
        <begin position="1"/>
        <end position="141"/>
    </location>
</feature>